<dbReference type="InterPro" id="IPR013078">
    <property type="entry name" value="His_Pase_superF_clade-1"/>
</dbReference>
<keyword evidence="3" id="KW-1185">Reference proteome</keyword>
<dbReference type="SUPFAM" id="SSF53254">
    <property type="entry name" value="Phosphoglycerate mutase-like"/>
    <property type="match status" value="1"/>
</dbReference>
<dbReference type="OrthoDB" id="2237472at2"/>
<evidence type="ECO:0000313" key="2">
    <source>
        <dbReference type="EMBL" id="PJK28378.1"/>
    </source>
</evidence>
<organism evidence="2 3">
    <name type="scientific">Minwuia thermotolerans</name>
    <dbReference type="NCBI Taxonomy" id="2056226"/>
    <lineage>
        <taxon>Bacteria</taxon>
        <taxon>Pseudomonadati</taxon>
        <taxon>Pseudomonadota</taxon>
        <taxon>Alphaproteobacteria</taxon>
        <taxon>Minwuiales</taxon>
        <taxon>Minwuiaceae</taxon>
        <taxon>Minwuia</taxon>
    </lineage>
</organism>
<dbReference type="Proteomes" id="UP000229498">
    <property type="component" value="Unassembled WGS sequence"/>
</dbReference>
<keyword evidence="1" id="KW-0732">Signal</keyword>
<comment type="caution">
    <text evidence="2">The sequence shown here is derived from an EMBL/GenBank/DDBJ whole genome shotgun (WGS) entry which is preliminary data.</text>
</comment>
<gene>
    <name evidence="2" type="ORF">CVT23_16870</name>
</gene>
<feature type="chain" id="PRO_5014851207" evidence="1">
    <location>
        <begin position="21"/>
        <end position="190"/>
    </location>
</feature>
<protein>
    <submittedName>
        <fullName evidence="2">Histidine phosphatase family protein</fullName>
    </submittedName>
</protein>
<dbReference type="InterPro" id="IPR029033">
    <property type="entry name" value="His_PPase_superfam"/>
</dbReference>
<dbReference type="CDD" id="cd07067">
    <property type="entry name" value="HP_PGM_like"/>
    <property type="match status" value="1"/>
</dbReference>
<proteinExistence type="predicted"/>
<name>A0A2M9FY41_9PROT</name>
<evidence type="ECO:0000256" key="1">
    <source>
        <dbReference type="SAM" id="SignalP"/>
    </source>
</evidence>
<reference evidence="2 3" key="1">
    <citation type="submission" date="2017-11" db="EMBL/GenBank/DDBJ databases">
        <title>Draft genome sequence of Rhizobiales bacterium SY3-13.</title>
        <authorList>
            <person name="Sun C."/>
        </authorList>
    </citation>
    <scope>NUCLEOTIDE SEQUENCE [LARGE SCALE GENOMIC DNA]</scope>
    <source>
        <strain evidence="2 3">SY3-13</strain>
    </source>
</reference>
<feature type="signal peptide" evidence="1">
    <location>
        <begin position="1"/>
        <end position="20"/>
    </location>
</feature>
<dbReference type="EMBL" id="PHIG01000044">
    <property type="protein sequence ID" value="PJK28378.1"/>
    <property type="molecule type" value="Genomic_DNA"/>
</dbReference>
<dbReference type="Gene3D" id="3.40.50.1240">
    <property type="entry name" value="Phosphoglycerate mutase-like"/>
    <property type="match status" value="1"/>
</dbReference>
<sequence length="190" mass="20293">MFTRLLLALALFAVAGAAGGQLRADEAAWAALAKPGAIAIMRHTIAPGYGDPADFEIGDCATQRNLDAEGRDQARAIGAAVRDRGIEFARVLTSQWCRCRDTARLLGLGEPEDFPALNSFFRDRSTRSARTAEVRDLLHAHDGGERLMLVTHQVNISALTGRGVASGELLVLDVAEDGSVRVAGSILMRP</sequence>
<evidence type="ECO:0000313" key="3">
    <source>
        <dbReference type="Proteomes" id="UP000229498"/>
    </source>
</evidence>
<dbReference type="RefSeq" id="WP_109795808.1">
    <property type="nucleotide sequence ID" value="NZ_PHIG01000044.1"/>
</dbReference>
<dbReference type="Pfam" id="PF00300">
    <property type="entry name" value="His_Phos_1"/>
    <property type="match status" value="1"/>
</dbReference>
<dbReference type="AlphaFoldDB" id="A0A2M9FY41"/>
<accession>A0A2M9FY41</accession>